<dbReference type="GO" id="GO:0003908">
    <property type="term" value="F:methylated-DNA-[protein]-cysteine S-methyltransferase activity"/>
    <property type="evidence" value="ECO:0007669"/>
    <property type="project" value="UniProtKB-EC"/>
</dbReference>
<protein>
    <submittedName>
        <fullName evidence="3">Methylated-DNA--protein-cysteine methyltransferase</fullName>
        <ecNumber evidence="3">2.1.1.63</ecNumber>
    </submittedName>
</protein>
<dbReference type="Proteomes" id="UP000076079">
    <property type="component" value="Chromosome"/>
</dbReference>
<dbReference type="CDD" id="cd06445">
    <property type="entry name" value="ATase"/>
    <property type="match status" value="1"/>
</dbReference>
<feature type="domain" description="Methylated-DNA-[protein]-cysteine S-methyltransferase DNA binding" evidence="2">
    <location>
        <begin position="12"/>
        <end position="90"/>
    </location>
</feature>
<dbReference type="PANTHER" id="PTHR10815:SF13">
    <property type="entry name" value="METHYLATED-DNA--PROTEIN-CYSTEINE METHYLTRANSFERASE"/>
    <property type="match status" value="1"/>
</dbReference>
<sequence length="108" mass="11078">MPARGTRSTPKPFANRVFDAVRAIPAGRVATYGDVAAAAGRPGAARAVGTLMANCGPRQIPAHRVVAAGGALGGYGGHESLKASLLRAEGLTVVGRRIRNFAAVRFNL</sequence>
<dbReference type="PATRIC" id="fig|1813736.3.peg.5022"/>
<reference evidence="4" key="2">
    <citation type="submission" date="2016-04" db="EMBL/GenBank/DDBJ databases">
        <title>First Complete Genome Sequence of a Subdivision 6 Acidobacterium.</title>
        <authorList>
            <person name="Huang S."/>
            <person name="Vieira S."/>
            <person name="Bunk B."/>
            <person name="Riedel T."/>
            <person name="Sproeer C."/>
            <person name="Overmann J."/>
        </authorList>
    </citation>
    <scope>NUCLEOTIDE SEQUENCE [LARGE SCALE GENOMIC DNA]</scope>
    <source>
        <strain evidence="4">DSM 100886 HEG_-6_39</strain>
    </source>
</reference>
<gene>
    <name evidence="3" type="primary">ogt_2</name>
    <name evidence="3" type="ORF">LuPra_04764</name>
</gene>
<evidence type="ECO:0000313" key="4">
    <source>
        <dbReference type="Proteomes" id="UP000076079"/>
    </source>
</evidence>
<keyword evidence="1" id="KW-0227">DNA damage</keyword>
<dbReference type="InterPro" id="IPR014048">
    <property type="entry name" value="MethylDNA_cys_MeTrfase_DNA-bd"/>
</dbReference>
<dbReference type="NCBIfam" id="TIGR00589">
    <property type="entry name" value="ogt"/>
    <property type="match status" value="1"/>
</dbReference>
<reference evidence="3 4" key="1">
    <citation type="journal article" date="2016" name="Genome Announc.">
        <title>First Complete Genome Sequence of a Subdivision 6 Acidobacterium Strain.</title>
        <authorList>
            <person name="Huang S."/>
            <person name="Vieira S."/>
            <person name="Bunk B."/>
            <person name="Riedel T."/>
            <person name="Sproer C."/>
            <person name="Overmann J."/>
        </authorList>
    </citation>
    <scope>NUCLEOTIDE SEQUENCE [LARGE SCALE GENOMIC DNA]</scope>
    <source>
        <strain evidence="4">DSM 100886 HEG_-6_39</strain>
    </source>
</reference>
<evidence type="ECO:0000256" key="1">
    <source>
        <dbReference type="ARBA" id="ARBA00022763"/>
    </source>
</evidence>
<keyword evidence="3" id="KW-0489">Methyltransferase</keyword>
<evidence type="ECO:0000259" key="2">
    <source>
        <dbReference type="Pfam" id="PF01035"/>
    </source>
</evidence>
<dbReference type="PANTHER" id="PTHR10815">
    <property type="entry name" value="METHYLATED-DNA--PROTEIN-CYSTEINE METHYLTRANSFERASE"/>
    <property type="match status" value="1"/>
</dbReference>
<proteinExistence type="predicted"/>
<dbReference type="GO" id="GO:0006281">
    <property type="term" value="P:DNA repair"/>
    <property type="evidence" value="ECO:0007669"/>
    <property type="project" value="InterPro"/>
</dbReference>
<dbReference type="Gene3D" id="1.10.10.10">
    <property type="entry name" value="Winged helix-like DNA-binding domain superfamily/Winged helix DNA-binding domain"/>
    <property type="match status" value="1"/>
</dbReference>
<evidence type="ECO:0000313" key="3">
    <source>
        <dbReference type="EMBL" id="AMY11514.1"/>
    </source>
</evidence>
<dbReference type="Pfam" id="PF01035">
    <property type="entry name" value="DNA_binding_1"/>
    <property type="match status" value="1"/>
</dbReference>
<dbReference type="EC" id="2.1.1.63" evidence="3"/>
<dbReference type="InterPro" id="IPR036217">
    <property type="entry name" value="MethylDNA_cys_MeTrfase_DNAb"/>
</dbReference>
<name>A0A143PUM0_LUTPR</name>
<dbReference type="InterPro" id="IPR036388">
    <property type="entry name" value="WH-like_DNA-bd_sf"/>
</dbReference>
<accession>A0A143PUM0</accession>
<keyword evidence="3" id="KW-0808">Transferase</keyword>
<dbReference type="AlphaFoldDB" id="A0A143PUM0"/>
<dbReference type="STRING" id="1855912.LuPra_04764"/>
<dbReference type="SUPFAM" id="SSF46767">
    <property type="entry name" value="Methylated DNA-protein cysteine methyltransferase, C-terminal domain"/>
    <property type="match status" value="1"/>
</dbReference>
<keyword evidence="4" id="KW-1185">Reference proteome</keyword>
<dbReference type="KEGG" id="abac:LuPra_04764"/>
<dbReference type="EMBL" id="CP015136">
    <property type="protein sequence ID" value="AMY11514.1"/>
    <property type="molecule type" value="Genomic_DNA"/>
</dbReference>
<organism evidence="3 4">
    <name type="scientific">Luteitalea pratensis</name>
    <dbReference type="NCBI Taxonomy" id="1855912"/>
    <lineage>
        <taxon>Bacteria</taxon>
        <taxon>Pseudomonadati</taxon>
        <taxon>Acidobacteriota</taxon>
        <taxon>Vicinamibacteria</taxon>
        <taxon>Vicinamibacterales</taxon>
        <taxon>Vicinamibacteraceae</taxon>
        <taxon>Luteitalea</taxon>
    </lineage>
</organism>
<dbReference type="GO" id="GO:0032259">
    <property type="term" value="P:methylation"/>
    <property type="evidence" value="ECO:0007669"/>
    <property type="project" value="UniProtKB-KW"/>
</dbReference>
<dbReference type="RefSeq" id="WP_234800527.1">
    <property type="nucleotide sequence ID" value="NZ_CP015136.1"/>
</dbReference>